<keyword evidence="7 18" id="KW-0378">Hydrolase</keyword>
<dbReference type="AlphaFoldDB" id="A0A4R0NEL9"/>
<comment type="caution">
    <text evidence="18">The sequence shown here is derived from an EMBL/GenBank/DDBJ whole genome shotgun (WGS) entry which is preliminary data.</text>
</comment>
<protein>
    <recommendedName>
        <fullName evidence="13">8-oxo-dGTP diphosphatase</fullName>
        <ecNumber evidence="12">3.6.1.55</ecNumber>
    </recommendedName>
    <alternativeName>
        <fullName evidence="16">7,8-dihydro-8-oxoguanine-triphosphatase</fullName>
    </alternativeName>
    <alternativeName>
        <fullName evidence="15">Mutator protein MutT</fullName>
    </alternativeName>
    <alternativeName>
        <fullName evidence="14">dGTP pyrophosphohydrolase</fullName>
    </alternativeName>
</protein>
<organism evidence="18 19">
    <name type="scientific">Pedobacter hiemivivus</name>
    <dbReference type="NCBI Taxonomy" id="2530454"/>
    <lineage>
        <taxon>Bacteria</taxon>
        <taxon>Pseudomonadati</taxon>
        <taxon>Bacteroidota</taxon>
        <taxon>Sphingobacteriia</taxon>
        <taxon>Sphingobacteriales</taxon>
        <taxon>Sphingobacteriaceae</taxon>
        <taxon>Pedobacter</taxon>
    </lineage>
</organism>
<dbReference type="GO" id="GO:0044716">
    <property type="term" value="F:8-oxo-GDP phosphatase activity"/>
    <property type="evidence" value="ECO:0007669"/>
    <property type="project" value="TreeGrafter"/>
</dbReference>
<evidence type="ECO:0000313" key="18">
    <source>
        <dbReference type="EMBL" id="TCC97024.1"/>
    </source>
</evidence>
<evidence type="ECO:0000256" key="9">
    <source>
        <dbReference type="ARBA" id="ARBA00023204"/>
    </source>
</evidence>
<evidence type="ECO:0000256" key="1">
    <source>
        <dbReference type="ARBA" id="ARBA00001946"/>
    </source>
</evidence>
<dbReference type="GO" id="GO:0044715">
    <property type="term" value="F:8-oxo-dGDP phosphatase activity"/>
    <property type="evidence" value="ECO:0007669"/>
    <property type="project" value="TreeGrafter"/>
</dbReference>
<dbReference type="GO" id="GO:0006281">
    <property type="term" value="P:DNA repair"/>
    <property type="evidence" value="ECO:0007669"/>
    <property type="project" value="UniProtKB-KW"/>
</dbReference>
<evidence type="ECO:0000256" key="12">
    <source>
        <dbReference type="ARBA" id="ARBA00038905"/>
    </source>
</evidence>
<evidence type="ECO:0000256" key="7">
    <source>
        <dbReference type="ARBA" id="ARBA00022801"/>
    </source>
</evidence>
<dbReference type="Proteomes" id="UP000291117">
    <property type="component" value="Unassembled WGS sequence"/>
</dbReference>
<comment type="similarity">
    <text evidence="2">Belongs to the Nudix hydrolase family.</text>
</comment>
<name>A0A4R0NEL9_9SPHI</name>
<dbReference type="InterPro" id="IPR047127">
    <property type="entry name" value="MutT-like"/>
</dbReference>
<keyword evidence="8" id="KW-0460">Magnesium</keyword>
<gene>
    <name evidence="18" type="ORF">EZ444_09195</name>
</gene>
<evidence type="ECO:0000256" key="13">
    <source>
        <dbReference type="ARBA" id="ARBA00040794"/>
    </source>
</evidence>
<feature type="domain" description="Nudix hydrolase" evidence="17">
    <location>
        <begin position="2"/>
        <end position="129"/>
    </location>
</feature>
<dbReference type="PANTHER" id="PTHR47707">
    <property type="entry name" value="8-OXO-DGTP DIPHOSPHATASE"/>
    <property type="match status" value="1"/>
</dbReference>
<keyword evidence="3" id="KW-0515">Mutator protein</keyword>
<dbReference type="InterPro" id="IPR000086">
    <property type="entry name" value="NUDIX_hydrolase_dom"/>
</dbReference>
<dbReference type="GO" id="GO:0046872">
    <property type="term" value="F:metal ion binding"/>
    <property type="evidence" value="ECO:0007669"/>
    <property type="project" value="UniProtKB-KW"/>
</dbReference>
<evidence type="ECO:0000256" key="14">
    <source>
        <dbReference type="ARBA" id="ARBA00041592"/>
    </source>
</evidence>
<dbReference type="GO" id="GO:0035539">
    <property type="term" value="F:8-oxo-7,8-dihydrodeoxyguanosine triphosphate pyrophosphatase activity"/>
    <property type="evidence" value="ECO:0007669"/>
    <property type="project" value="UniProtKB-EC"/>
</dbReference>
<keyword evidence="5" id="KW-0479">Metal-binding</keyword>
<evidence type="ECO:0000256" key="11">
    <source>
        <dbReference type="ARBA" id="ARBA00036904"/>
    </source>
</evidence>
<evidence type="ECO:0000256" key="15">
    <source>
        <dbReference type="ARBA" id="ARBA00041979"/>
    </source>
</evidence>
<comment type="cofactor">
    <cofactor evidence="1">
        <name>Mg(2+)</name>
        <dbReference type="ChEBI" id="CHEBI:18420"/>
    </cofactor>
</comment>
<keyword evidence="4" id="KW-0235">DNA replication</keyword>
<keyword evidence="9" id="KW-0234">DNA repair</keyword>
<dbReference type="Gene3D" id="3.90.79.10">
    <property type="entry name" value="Nucleoside Triphosphate Pyrophosphohydrolase"/>
    <property type="match status" value="1"/>
</dbReference>
<dbReference type="PRINTS" id="PR00502">
    <property type="entry name" value="NUDIXFAMILY"/>
</dbReference>
<dbReference type="InterPro" id="IPR015797">
    <property type="entry name" value="NUDIX_hydrolase-like_dom_sf"/>
</dbReference>
<dbReference type="EMBL" id="SJSM01000004">
    <property type="protein sequence ID" value="TCC97024.1"/>
    <property type="molecule type" value="Genomic_DNA"/>
</dbReference>
<evidence type="ECO:0000313" key="19">
    <source>
        <dbReference type="Proteomes" id="UP000291117"/>
    </source>
</evidence>
<evidence type="ECO:0000256" key="16">
    <source>
        <dbReference type="ARBA" id="ARBA00042798"/>
    </source>
</evidence>
<comment type="catalytic activity">
    <reaction evidence="11">
        <text>8-oxo-GTP + H2O = 8-oxo-GMP + diphosphate + H(+)</text>
        <dbReference type="Rhea" id="RHEA:67616"/>
        <dbReference type="ChEBI" id="CHEBI:15377"/>
        <dbReference type="ChEBI" id="CHEBI:15378"/>
        <dbReference type="ChEBI" id="CHEBI:33019"/>
        <dbReference type="ChEBI" id="CHEBI:143553"/>
        <dbReference type="ChEBI" id="CHEBI:145694"/>
    </reaction>
</comment>
<evidence type="ECO:0000256" key="10">
    <source>
        <dbReference type="ARBA" id="ARBA00035861"/>
    </source>
</evidence>
<evidence type="ECO:0000256" key="6">
    <source>
        <dbReference type="ARBA" id="ARBA00022763"/>
    </source>
</evidence>
<dbReference type="GO" id="GO:0008413">
    <property type="term" value="F:8-oxo-7,8-dihydroguanosine triphosphate pyrophosphatase activity"/>
    <property type="evidence" value="ECO:0007669"/>
    <property type="project" value="TreeGrafter"/>
</dbReference>
<evidence type="ECO:0000256" key="5">
    <source>
        <dbReference type="ARBA" id="ARBA00022723"/>
    </source>
</evidence>
<evidence type="ECO:0000259" key="17">
    <source>
        <dbReference type="PROSITE" id="PS51462"/>
    </source>
</evidence>
<dbReference type="EC" id="3.6.1.55" evidence="12"/>
<keyword evidence="6" id="KW-0227">DNA damage</keyword>
<dbReference type="SUPFAM" id="SSF55811">
    <property type="entry name" value="Nudix"/>
    <property type="match status" value="1"/>
</dbReference>
<dbReference type="PROSITE" id="PS51462">
    <property type="entry name" value="NUDIX"/>
    <property type="match status" value="1"/>
</dbReference>
<dbReference type="PANTHER" id="PTHR47707:SF1">
    <property type="entry name" value="NUDIX HYDROLASE FAMILY PROTEIN"/>
    <property type="match status" value="1"/>
</dbReference>
<evidence type="ECO:0000256" key="4">
    <source>
        <dbReference type="ARBA" id="ARBA00022705"/>
    </source>
</evidence>
<dbReference type="Pfam" id="PF00293">
    <property type="entry name" value="NUDIX"/>
    <property type="match status" value="1"/>
</dbReference>
<accession>A0A4R0NEL9</accession>
<proteinExistence type="inferred from homology"/>
<dbReference type="GO" id="GO:0006260">
    <property type="term" value="P:DNA replication"/>
    <property type="evidence" value="ECO:0007669"/>
    <property type="project" value="UniProtKB-KW"/>
</dbReference>
<evidence type="ECO:0000256" key="8">
    <source>
        <dbReference type="ARBA" id="ARBA00022842"/>
    </source>
</evidence>
<evidence type="ECO:0000256" key="2">
    <source>
        <dbReference type="ARBA" id="ARBA00005582"/>
    </source>
</evidence>
<dbReference type="CDD" id="cd03425">
    <property type="entry name" value="NUDIX_MutT_NudA_like"/>
    <property type="match status" value="1"/>
</dbReference>
<evidence type="ECO:0000256" key="3">
    <source>
        <dbReference type="ARBA" id="ARBA00022457"/>
    </source>
</evidence>
<dbReference type="InterPro" id="IPR020476">
    <property type="entry name" value="Nudix_hydrolase"/>
</dbReference>
<keyword evidence="19" id="KW-1185">Reference proteome</keyword>
<dbReference type="RefSeq" id="WP_131608436.1">
    <property type="nucleotide sequence ID" value="NZ_SJSM01000004.1"/>
</dbReference>
<sequence length="135" mass="15323">MTVFIDVTCAIIEGELGKVLVAQRSAEMKLPLKMEFPGGKVEPDESPEESLIREIKEELDVDIEIVSGIPANQHSYPDFSINLIPFVCRITDGEIILREHAMYHWVAIDELLSLDWAEADIPIVSDYIRSKKIRK</sequence>
<dbReference type="OrthoDB" id="9810648at2"/>
<comment type="catalytic activity">
    <reaction evidence="10">
        <text>8-oxo-dGTP + H2O = 8-oxo-dGMP + diphosphate + H(+)</text>
        <dbReference type="Rhea" id="RHEA:31575"/>
        <dbReference type="ChEBI" id="CHEBI:15377"/>
        <dbReference type="ChEBI" id="CHEBI:15378"/>
        <dbReference type="ChEBI" id="CHEBI:33019"/>
        <dbReference type="ChEBI" id="CHEBI:63224"/>
        <dbReference type="ChEBI" id="CHEBI:77896"/>
        <dbReference type="EC" id="3.6.1.55"/>
    </reaction>
</comment>
<reference evidence="18 19" key="1">
    <citation type="submission" date="2019-02" db="EMBL/GenBank/DDBJ databases">
        <title>Pedobacter sp. RP-3-8 sp. nov., isolated from Arctic soil.</title>
        <authorList>
            <person name="Dahal R.H."/>
        </authorList>
    </citation>
    <scope>NUCLEOTIDE SEQUENCE [LARGE SCALE GENOMIC DNA]</scope>
    <source>
        <strain evidence="18 19">RP-3-8</strain>
    </source>
</reference>